<evidence type="ECO:0000313" key="1">
    <source>
        <dbReference type="EMBL" id="KAH7992250.1"/>
    </source>
</evidence>
<sequence>MGNEASLEGGGAEGQLPLGPAAGPSTSPGSAKPPSAPGSGGQLPPGRAPAAAPGPAQPHGPSARSLASLPLGYVAIMPACKGTIDSA</sequence>
<reference evidence="1" key="1">
    <citation type="submission" date="2021-08" db="EMBL/GenBank/DDBJ databases">
        <title>The first chromosome-level gecko genome reveals the dynamic sex chromosomes of Neotropical dwarf geckos (Sphaerodactylidae: Sphaerodactylus).</title>
        <authorList>
            <person name="Pinto B.J."/>
            <person name="Keating S.E."/>
            <person name="Gamble T."/>
        </authorList>
    </citation>
    <scope>NUCLEOTIDE SEQUENCE</scope>
    <source>
        <strain evidence="1">TG3544</strain>
    </source>
</reference>
<accession>A0ACB8EID5</accession>
<protein>
    <submittedName>
        <fullName evidence="1">Uncharacterized protein</fullName>
    </submittedName>
</protein>
<name>A0ACB8EID5_9SAUR</name>
<keyword evidence="2" id="KW-1185">Reference proteome</keyword>
<evidence type="ECO:0000313" key="2">
    <source>
        <dbReference type="Proteomes" id="UP000827872"/>
    </source>
</evidence>
<organism evidence="1 2">
    <name type="scientific">Sphaerodactylus townsendi</name>
    <dbReference type="NCBI Taxonomy" id="933632"/>
    <lineage>
        <taxon>Eukaryota</taxon>
        <taxon>Metazoa</taxon>
        <taxon>Chordata</taxon>
        <taxon>Craniata</taxon>
        <taxon>Vertebrata</taxon>
        <taxon>Euteleostomi</taxon>
        <taxon>Lepidosauria</taxon>
        <taxon>Squamata</taxon>
        <taxon>Bifurcata</taxon>
        <taxon>Gekkota</taxon>
        <taxon>Sphaerodactylidae</taxon>
        <taxon>Sphaerodactylus</taxon>
    </lineage>
</organism>
<gene>
    <name evidence="1" type="ORF">K3G42_020985</name>
</gene>
<dbReference type="EMBL" id="CM037616">
    <property type="protein sequence ID" value="KAH7992250.1"/>
    <property type="molecule type" value="Genomic_DNA"/>
</dbReference>
<dbReference type="Proteomes" id="UP000827872">
    <property type="component" value="Linkage Group LG03"/>
</dbReference>
<comment type="caution">
    <text evidence="1">The sequence shown here is derived from an EMBL/GenBank/DDBJ whole genome shotgun (WGS) entry which is preliminary data.</text>
</comment>
<proteinExistence type="predicted"/>